<sequence length="186" mass="19835">MQLYLAELIRNPLRTKMITSAILSSLGEILATYLTGPKNAPIITPRVPAMAAYGGLIASPLGHVLIGLLQGAFAGKTSAGAKIAQIITSNLTVSPILNVVFLISMSVISGARDLNSIIKTVKAGFLPIMKVSWTTSPLTIAFAQAFVPQEAWVPFFSLVAFVLGTYNNVQAKKRRAAIDKQPPKTE</sequence>
<keyword evidence="3 6" id="KW-0812">Transmembrane</keyword>
<evidence type="ECO:0000256" key="2">
    <source>
        <dbReference type="ARBA" id="ARBA00006824"/>
    </source>
</evidence>
<feature type="transmembrane region" description="Helical" evidence="6">
    <location>
        <begin position="17"/>
        <end position="35"/>
    </location>
</feature>
<feature type="transmembrane region" description="Helical" evidence="6">
    <location>
        <begin position="93"/>
        <end position="111"/>
    </location>
</feature>
<keyword evidence="4 6" id="KW-1133">Transmembrane helix</keyword>
<feature type="transmembrane region" description="Helical" evidence="6">
    <location>
        <begin position="47"/>
        <end position="73"/>
    </location>
</feature>
<organism evidence="7 8">
    <name type="scientific">Tortispora caseinolytica NRRL Y-17796</name>
    <dbReference type="NCBI Taxonomy" id="767744"/>
    <lineage>
        <taxon>Eukaryota</taxon>
        <taxon>Fungi</taxon>
        <taxon>Dikarya</taxon>
        <taxon>Ascomycota</taxon>
        <taxon>Saccharomycotina</taxon>
        <taxon>Trigonopsidomycetes</taxon>
        <taxon>Trigonopsidales</taxon>
        <taxon>Trigonopsidaceae</taxon>
        <taxon>Tortispora</taxon>
    </lineage>
</organism>
<comment type="subcellular location">
    <subcellularLocation>
        <location evidence="1">Membrane</location>
        <topology evidence="1">Multi-pass membrane protein</topology>
    </subcellularLocation>
</comment>
<evidence type="ECO:0000256" key="4">
    <source>
        <dbReference type="ARBA" id="ARBA00022989"/>
    </source>
</evidence>
<feature type="transmembrane region" description="Helical" evidence="6">
    <location>
        <begin position="151"/>
        <end position="169"/>
    </location>
</feature>
<reference evidence="8" key="1">
    <citation type="submission" date="2016-02" db="EMBL/GenBank/DDBJ databases">
        <title>Comparative genomics of biotechnologically important yeasts.</title>
        <authorList>
            <consortium name="DOE Joint Genome Institute"/>
            <person name="Riley R."/>
            <person name="Haridas S."/>
            <person name="Wolfe K.H."/>
            <person name="Lopes M.R."/>
            <person name="Hittinger C.T."/>
            <person name="Goker M."/>
            <person name="Salamov A."/>
            <person name="Wisecaver J."/>
            <person name="Long T.M."/>
            <person name="Aerts A.L."/>
            <person name="Barry K."/>
            <person name="Choi C."/>
            <person name="Clum A."/>
            <person name="Coughlan A.Y."/>
            <person name="Deshpande S."/>
            <person name="Douglass A.P."/>
            <person name="Hanson S.J."/>
            <person name="Klenk H.-P."/>
            <person name="Labutti K."/>
            <person name="Lapidus A."/>
            <person name="Lindquist E."/>
            <person name="Lipzen A."/>
            <person name="Meier-Kolthoff J.P."/>
            <person name="Ohm R.A."/>
            <person name="Otillar R.P."/>
            <person name="Pangilinan J."/>
            <person name="Peng Y."/>
            <person name="Rokas A."/>
            <person name="Rosa C.A."/>
            <person name="Scheuner C."/>
            <person name="Sibirny A.A."/>
            <person name="Slot J.C."/>
            <person name="Stielow J.B."/>
            <person name="Sun H."/>
            <person name="Kurtzman C.P."/>
            <person name="Blackwell M."/>
            <person name="Jeffries T.W."/>
            <person name="Grigoriev I.V."/>
        </authorList>
    </citation>
    <scope>NUCLEOTIDE SEQUENCE [LARGE SCALE GENOMIC DNA]</scope>
    <source>
        <strain evidence="8">NRRL Y-17796</strain>
    </source>
</reference>
<dbReference type="EMBL" id="KV453842">
    <property type="protein sequence ID" value="ODV90821.1"/>
    <property type="molecule type" value="Genomic_DNA"/>
</dbReference>
<dbReference type="PANTHER" id="PTHR11266:SF93">
    <property type="entry name" value="INTEGRAL MEMBRANE PROTEIN 25D9-6"/>
    <property type="match status" value="1"/>
</dbReference>
<evidence type="ECO:0000313" key="7">
    <source>
        <dbReference type="EMBL" id="ODV90821.1"/>
    </source>
</evidence>
<dbReference type="AlphaFoldDB" id="A0A1E4TGC3"/>
<evidence type="ECO:0000256" key="1">
    <source>
        <dbReference type="ARBA" id="ARBA00004141"/>
    </source>
</evidence>
<accession>A0A1E4TGC3</accession>
<dbReference type="Pfam" id="PF04117">
    <property type="entry name" value="Mpv17_PMP22"/>
    <property type="match status" value="1"/>
</dbReference>
<dbReference type="Proteomes" id="UP000095023">
    <property type="component" value="Unassembled WGS sequence"/>
</dbReference>
<protein>
    <submittedName>
        <fullName evidence="7">Uncharacterized protein</fullName>
    </submittedName>
</protein>
<evidence type="ECO:0000256" key="5">
    <source>
        <dbReference type="ARBA" id="ARBA00023136"/>
    </source>
</evidence>
<comment type="similarity">
    <text evidence="2 6">Belongs to the peroxisomal membrane protein PXMP2/4 family.</text>
</comment>
<evidence type="ECO:0000256" key="3">
    <source>
        <dbReference type="ARBA" id="ARBA00022692"/>
    </source>
</evidence>
<dbReference type="GO" id="GO:0005778">
    <property type="term" value="C:peroxisomal membrane"/>
    <property type="evidence" value="ECO:0007669"/>
    <property type="project" value="TreeGrafter"/>
</dbReference>
<dbReference type="InterPro" id="IPR007248">
    <property type="entry name" value="Mpv17_PMP22"/>
</dbReference>
<evidence type="ECO:0000256" key="6">
    <source>
        <dbReference type="RuleBase" id="RU363053"/>
    </source>
</evidence>
<keyword evidence="5 6" id="KW-0472">Membrane</keyword>
<dbReference type="OrthoDB" id="860at2759"/>
<dbReference type="PANTHER" id="PTHR11266">
    <property type="entry name" value="PEROXISOMAL MEMBRANE PROTEIN 2, PXMP2 MPV17"/>
    <property type="match status" value="1"/>
</dbReference>
<proteinExistence type="inferred from homology"/>
<name>A0A1E4TGC3_9ASCO</name>
<evidence type="ECO:0000313" key="8">
    <source>
        <dbReference type="Proteomes" id="UP000095023"/>
    </source>
</evidence>
<keyword evidence="8" id="KW-1185">Reference proteome</keyword>
<gene>
    <name evidence="7" type="ORF">CANCADRAFT_24497</name>
</gene>